<name>A0A1H3U5Z3_9BURK</name>
<protein>
    <submittedName>
        <fullName evidence="3">Transposase</fullName>
    </submittedName>
</protein>
<dbReference type="GO" id="GO:0004803">
    <property type="term" value="F:transposase activity"/>
    <property type="evidence" value="ECO:0007669"/>
    <property type="project" value="InterPro"/>
</dbReference>
<dbReference type="Pfam" id="PF01609">
    <property type="entry name" value="DDE_Tnp_1"/>
    <property type="match status" value="1"/>
</dbReference>
<evidence type="ECO:0000259" key="1">
    <source>
        <dbReference type="Pfam" id="PF01609"/>
    </source>
</evidence>
<dbReference type="NCBIfam" id="NF033551">
    <property type="entry name" value="transpos_IS1182"/>
    <property type="match status" value="1"/>
</dbReference>
<proteinExistence type="predicted"/>
<dbReference type="GeneID" id="94689606"/>
<evidence type="ECO:0000259" key="2">
    <source>
        <dbReference type="Pfam" id="PF05598"/>
    </source>
</evidence>
<feature type="domain" description="Transposase InsH N-terminal" evidence="2">
    <location>
        <begin position="19"/>
        <end position="111"/>
    </location>
</feature>
<dbReference type="GO" id="GO:0006313">
    <property type="term" value="P:DNA transposition"/>
    <property type="evidence" value="ECO:0007669"/>
    <property type="project" value="InterPro"/>
</dbReference>
<dbReference type="PANTHER" id="PTHR33408:SF2">
    <property type="entry name" value="TRANSPOSASE DDE DOMAIN-CONTAINING PROTEIN"/>
    <property type="match status" value="1"/>
</dbReference>
<dbReference type="InterPro" id="IPR008490">
    <property type="entry name" value="Transposase_InsH_N"/>
</dbReference>
<dbReference type="Proteomes" id="UP000183417">
    <property type="component" value="Unassembled WGS sequence"/>
</dbReference>
<dbReference type="InterPro" id="IPR047629">
    <property type="entry name" value="IS1182_transpos"/>
</dbReference>
<organism evidence="3 4">
    <name type="scientific">Delftia lacustris</name>
    <dbReference type="NCBI Taxonomy" id="558537"/>
    <lineage>
        <taxon>Bacteria</taxon>
        <taxon>Pseudomonadati</taxon>
        <taxon>Pseudomonadota</taxon>
        <taxon>Betaproteobacteria</taxon>
        <taxon>Burkholderiales</taxon>
        <taxon>Comamonadaceae</taxon>
        <taxon>Delftia</taxon>
    </lineage>
</organism>
<dbReference type="GO" id="GO:0003677">
    <property type="term" value="F:DNA binding"/>
    <property type="evidence" value="ECO:0007669"/>
    <property type="project" value="InterPro"/>
</dbReference>
<dbReference type="EMBL" id="FNPE01000038">
    <property type="protein sequence ID" value="SDZ57893.1"/>
    <property type="molecule type" value="Genomic_DNA"/>
</dbReference>
<dbReference type="AlphaFoldDB" id="A0A1H3U5Z3"/>
<dbReference type="PANTHER" id="PTHR33408">
    <property type="entry name" value="TRANSPOSASE"/>
    <property type="match status" value="1"/>
</dbReference>
<evidence type="ECO:0000313" key="3">
    <source>
        <dbReference type="EMBL" id="SDZ57893.1"/>
    </source>
</evidence>
<dbReference type="InterPro" id="IPR002559">
    <property type="entry name" value="Transposase_11"/>
</dbReference>
<dbReference type="Pfam" id="PF05598">
    <property type="entry name" value="DUF772"/>
    <property type="match status" value="1"/>
</dbReference>
<accession>A0A1H3U5Z3</accession>
<feature type="domain" description="Transposase IS4-like" evidence="1">
    <location>
        <begin position="242"/>
        <end position="456"/>
    </location>
</feature>
<dbReference type="RefSeq" id="WP_016448627.1">
    <property type="nucleotide sequence ID" value="NZ_CP141274.1"/>
</dbReference>
<gene>
    <name evidence="3" type="ORF">SAMN05421547_13817</name>
</gene>
<reference evidence="3 4" key="1">
    <citation type="submission" date="2016-10" db="EMBL/GenBank/DDBJ databases">
        <authorList>
            <person name="de Groot N.N."/>
        </authorList>
    </citation>
    <scope>NUCLEOTIDE SEQUENCE [LARGE SCALE GENOMIC DNA]</scope>
    <source>
        <strain evidence="3 4">LMG 24775</strain>
    </source>
</reference>
<evidence type="ECO:0000313" key="4">
    <source>
        <dbReference type="Proteomes" id="UP000183417"/>
    </source>
</evidence>
<sequence length="474" mass="51791">MAHRSGESRQQAALFPVMLDELVAPDALVRVIDAWIGALPLADLGFAKSIPQRMGAPPYDPADLLRLYLWGYLNAVRSSRALERECHRNVECMWLLGRLAPDHKTIAQFRTSNLQALVAASAAFVQFARSQRLIASSTVAIDGSKVQAVASRKAIVSPRSLAEQAQRNAQEIERYLALLEEADRQDASASGQGVRVRKALARLHSDGQLIADQARALAASGKRLRVTTEPDAQVMRSLNSAPGYNLQTAVEAGSHLIVAHEICADANDQTQLQPMAEAASDVLQAPCTVVADAGYANGTQIAALQAQGMACYLPANRAVNNQGDGRLYDRSAFTYEAEHDRFVCPAGQWLERKQISRKDCAVIYAARIEECSGCVQKPQCTQAARRLVSRHLFEDALQATAEGVKARPEMMALRRQTVEHPFACIKHRILGNARLLIRGLPGAKGELSLAVLAYNFKRVFNMKGPAWMHLALRG</sequence>